<keyword evidence="2" id="KW-1133">Transmembrane helix</keyword>
<reference evidence="3 4" key="1">
    <citation type="submission" date="2016-10" db="EMBL/GenBank/DDBJ databases">
        <authorList>
            <person name="de Groot N.N."/>
        </authorList>
    </citation>
    <scope>NUCLEOTIDE SEQUENCE [LARGE SCALE GENOMIC DNA]</scope>
    <source>
        <strain evidence="3 4">PYCC 4715</strain>
    </source>
</reference>
<dbReference type="EMBL" id="LT635765">
    <property type="protein sequence ID" value="SGZ51178.1"/>
    <property type="molecule type" value="Genomic_DNA"/>
</dbReference>
<proteinExistence type="predicted"/>
<protein>
    <submittedName>
        <fullName evidence="3">CIC11C00000004482</fullName>
    </submittedName>
</protein>
<sequence>MVCHCVNGRLRRSKQFDLNTKDVFRSDLCLLNDEQSLLPPEALSSKSRGVSSNSAPAVKAVVASISSLFGLKMNGTWLTSFFPVTESDTLTPELCYKIARRKRYAWLGVNFFVSYTFVGGFYQCQGTKDTCNPKRFSLVAPLIADDSRVHWNTLEKYRVVRYTQFLKTASELEKNLLYSQALFGSWANQVDINENYTDSSKDDTLMRKVISATHHLTTQANPLNKKGHNFPQKGGNLEAR</sequence>
<accession>A0A1L0BLX2</accession>
<keyword evidence="2" id="KW-0812">Transmembrane</keyword>
<keyword evidence="2" id="KW-0472">Membrane</keyword>
<dbReference type="AlphaFoldDB" id="A0A1L0BLX2"/>
<feature type="transmembrane region" description="Helical" evidence="2">
    <location>
        <begin position="104"/>
        <end position="122"/>
    </location>
</feature>
<dbReference type="Proteomes" id="UP000182259">
    <property type="component" value="Chromosome II"/>
</dbReference>
<name>A0A1L0BLX2_9ASCO</name>
<evidence type="ECO:0000313" key="4">
    <source>
        <dbReference type="Proteomes" id="UP000182259"/>
    </source>
</evidence>
<feature type="region of interest" description="Disordered" evidence="1">
    <location>
        <begin position="220"/>
        <end position="240"/>
    </location>
</feature>
<evidence type="ECO:0000256" key="1">
    <source>
        <dbReference type="SAM" id="MobiDB-lite"/>
    </source>
</evidence>
<organism evidence="3 4">
    <name type="scientific">Sungouiella intermedia</name>
    <dbReference type="NCBI Taxonomy" id="45354"/>
    <lineage>
        <taxon>Eukaryota</taxon>
        <taxon>Fungi</taxon>
        <taxon>Dikarya</taxon>
        <taxon>Ascomycota</taxon>
        <taxon>Saccharomycotina</taxon>
        <taxon>Pichiomycetes</taxon>
        <taxon>Metschnikowiaceae</taxon>
        <taxon>Sungouiella</taxon>
    </lineage>
</organism>
<evidence type="ECO:0000256" key="2">
    <source>
        <dbReference type="SAM" id="Phobius"/>
    </source>
</evidence>
<evidence type="ECO:0000313" key="3">
    <source>
        <dbReference type="EMBL" id="SGZ51178.1"/>
    </source>
</evidence>
<gene>
    <name evidence="3" type="ORF">SAMEA4029009_CIC11G00000004482</name>
</gene>